<dbReference type="EMBL" id="JACXYY010000001">
    <property type="protein sequence ID" value="MBD3913746.1"/>
    <property type="molecule type" value="Genomic_DNA"/>
</dbReference>
<protein>
    <submittedName>
        <fullName evidence="1">Aldose 1-epimerase family protein</fullName>
    </submittedName>
</protein>
<keyword evidence="2" id="KW-1185">Reference proteome</keyword>
<reference evidence="1 2" key="1">
    <citation type="submission" date="2020-09" db="EMBL/GenBank/DDBJ databases">
        <title>novel species in genus Nocardioides.</title>
        <authorList>
            <person name="Zhang G."/>
        </authorList>
    </citation>
    <scope>NUCLEOTIDE SEQUENCE [LARGE SCALE GENOMIC DNA]</scope>
    <source>
        <strain evidence="1 2">19197</strain>
    </source>
</reference>
<dbReference type="InterPro" id="IPR008183">
    <property type="entry name" value="Aldose_1/G6P_1-epimerase"/>
</dbReference>
<gene>
    <name evidence="1" type="ORF">IEZ25_03885</name>
</gene>
<dbReference type="InterPro" id="IPR037480">
    <property type="entry name" value="YihR-like"/>
</dbReference>
<evidence type="ECO:0000313" key="2">
    <source>
        <dbReference type="Proteomes" id="UP000649289"/>
    </source>
</evidence>
<dbReference type="PANTHER" id="PTHR10091">
    <property type="entry name" value="ALDOSE-1-EPIMERASE"/>
    <property type="match status" value="1"/>
</dbReference>
<proteinExistence type="predicted"/>
<comment type="caution">
    <text evidence="1">The sequence shown here is derived from an EMBL/GenBank/DDBJ whole genome shotgun (WGS) entry which is preliminary data.</text>
</comment>
<dbReference type="Proteomes" id="UP000649289">
    <property type="component" value="Unassembled WGS sequence"/>
</dbReference>
<accession>A0ABR8MF91</accession>
<dbReference type="Pfam" id="PF01263">
    <property type="entry name" value="Aldose_epim"/>
    <property type="match status" value="1"/>
</dbReference>
<dbReference type="Gene3D" id="2.70.98.10">
    <property type="match status" value="1"/>
</dbReference>
<dbReference type="CDD" id="cd09022">
    <property type="entry name" value="Aldose_epim_Ec_YihR"/>
    <property type="match status" value="1"/>
</dbReference>
<organism evidence="1 2">
    <name type="scientific">Nocardioides hwasunensis</name>
    <dbReference type="NCBI Taxonomy" id="397258"/>
    <lineage>
        <taxon>Bacteria</taxon>
        <taxon>Bacillati</taxon>
        <taxon>Actinomycetota</taxon>
        <taxon>Actinomycetes</taxon>
        <taxon>Propionibacteriales</taxon>
        <taxon>Nocardioidaceae</taxon>
        <taxon>Nocardioides</taxon>
    </lineage>
</organism>
<dbReference type="RefSeq" id="WP_191198041.1">
    <property type="nucleotide sequence ID" value="NZ_BAAAPA010000002.1"/>
</dbReference>
<dbReference type="SUPFAM" id="SSF74650">
    <property type="entry name" value="Galactose mutarotase-like"/>
    <property type="match status" value="1"/>
</dbReference>
<dbReference type="InterPro" id="IPR014718">
    <property type="entry name" value="GH-type_carb-bd"/>
</dbReference>
<name>A0ABR8MF91_9ACTN</name>
<sequence>MVHPSGDQYEISAAGYSAVVTEGGAALRRLTCQGRDLVRGFGEDEMSSGGRGQLLMPWPNRIRDGRYSFEGRDLQLGLTDPGTGNASHGLVRWASWTVEEHTDTSVSLVCRVLAQTGYPWALDLHVLYDLSADGLVVTQTATNLSPDPAPYASGAHPYLCVGDAIEDLELHVPAHHRVQLDERQLPAGVEPVAGPYDFTSPRRIGDTVLDDCWGGLDHEDGRATVTLLDPASGDGVALWVDGHHRWLQLYTAPSDGPRPALAVEPMTAPADAFNSGTDLVTLAPAGTRGDELSVSWGIHAV</sequence>
<dbReference type="InterPro" id="IPR011013">
    <property type="entry name" value="Gal_mutarotase_sf_dom"/>
</dbReference>
<evidence type="ECO:0000313" key="1">
    <source>
        <dbReference type="EMBL" id="MBD3913746.1"/>
    </source>
</evidence>
<dbReference type="PANTHER" id="PTHR10091:SF0">
    <property type="entry name" value="GALACTOSE MUTAROTASE"/>
    <property type="match status" value="1"/>
</dbReference>